<dbReference type="GO" id="GO:0005777">
    <property type="term" value="C:peroxisome"/>
    <property type="evidence" value="ECO:0007669"/>
    <property type="project" value="TreeGrafter"/>
</dbReference>
<name>A0AAN8EL92_9EURO</name>
<dbReference type="GO" id="GO:0044594">
    <property type="term" value="F:17-beta-hydroxysteroid dehydrogenase (NAD+) activity"/>
    <property type="evidence" value="ECO:0007669"/>
    <property type="project" value="TreeGrafter"/>
</dbReference>
<evidence type="ECO:0000313" key="3">
    <source>
        <dbReference type="EMBL" id="KAK5949306.1"/>
    </source>
</evidence>
<proteinExistence type="predicted"/>
<dbReference type="SUPFAM" id="SSF54637">
    <property type="entry name" value="Thioesterase/thiol ester dehydrase-isomerase"/>
    <property type="match status" value="2"/>
</dbReference>
<gene>
    <name evidence="3" type="ORF">OHC33_009659</name>
</gene>
<dbReference type="InterPro" id="IPR002539">
    <property type="entry name" value="MaoC-like_dom"/>
</dbReference>
<dbReference type="GO" id="GO:0004300">
    <property type="term" value="F:enoyl-CoA hydratase activity"/>
    <property type="evidence" value="ECO:0007669"/>
    <property type="project" value="TreeGrafter"/>
</dbReference>
<dbReference type="GO" id="GO:0003857">
    <property type="term" value="F:(3S)-3-hydroxyacyl-CoA dehydrogenase (NAD+) activity"/>
    <property type="evidence" value="ECO:0007669"/>
    <property type="project" value="TreeGrafter"/>
</dbReference>
<reference evidence="3 4" key="1">
    <citation type="submission" date="2022-12" db="EMBL/GenBank/DDBJ databases">
        <title>Genomic features and morphological characterization of a novel Knufia sp. strain isolated from spacecraft assembly facility.</title>
        <authorList>
            <person name="Teixeira M."/>
            <person name="Chander A.M."/>
            <person name="Stajich J.E."/>
            <person name="Venkateswaran K."/>
        </authorList>
    </citation>
    <scope>NUCLEOTIDE SEQUENCE [LARGE SCALE GENOMIC DNA]</scope>
    <source>
        <strain evidence="3 4">FJI-L2-BK-P2</strain>
    </source>
</reference>
<comment type="caution">
    <text evidence="3">The sequence shown here is derived from an EMBL/GenBank/DDBJ whole genome shotgun (WGS) entry which is preliminary data.</text>
</comment>
<dbReference type="Proteomes" id="UP001316803">
    <property type="component" value="Unassembled WGS sequence"/>
</dbReference>
<evidence type="ECO:0000259" key="1">
    <source>
        <dbReference type="Pfam" id="PF01575"/>
    </source>
</evidence>
<dbReference type="PANTHER" id="PTHR13078">
    <property type="entry name" value="PEROXISOMAL MULTIFUNCTIONAL ENZYME TYPE 2-RELATED"/>
    <property type="match status" value="1"/>
</dbReference>
<dbReference type="AlphaFoldDB" id="A0AAN8EL92"/>
<keyword evidence="4" id="KW-1185">Reference proteome</keyword>
<evidence type="ECO:0000259" key="2">
    <source>
        <dbReference type="Pfam" id="PF22622"/>
    </source>
</evidence>
<sequence length="317" mass="34957">MAPTTIDLSAIKQRTWTSDLSYTPTNIVSYNISIGVDGSNLTRCWEDHPNFHVLPTFASLAVVDMMGKVTRSMPDFLPNFKSYNHVHGEHYLEQYQPFPVKFPGTTLHSTAQIVDIVDRGKGVTVQVGITTFDKPTGEKLCYNEWTSFIRQVPGKGATRPAASPSVKLPARAPDAIDSHKTTHTQSALYRATTTEWNPMHISPAHAKEGGFHAPILSGTCTVGMGVRHIIDMFGDGDVARFKSVKLRLSAPVIIGEQVQTEMWIDAPESQEKASNGVTRVVYRQVVVADELAASKDRVVISNAVVELWDEKQPKSKI</sequence>
<dbReference type="InterPro" id="IPR054357">
    <property type="entry name" value="MFE-2_N"/>
</dbReference>
<evidence type="ECO:0000313" key="4">
    <source>
        <dbReference type="Proteomes" id="UP001316803"/>
    </source>
</evidence>
<dbReference type="EMBL" id="JAKLMC020000037">
    <property type="protein sequence ID" value="KAK5949306.1"/>
    <property type="molecule type" value="Genomic_DNA"/>
</dbReference>
<dbReference type="PANTHER" id="PTHR13078:SF56">
    <property type="entry name" value="PEROXISOMAL MULTIFUNCTIONAL ENZYME TYPE 2"/>
    <property type="match status" value="1"/>
</dbReference>
<feature type="domain" description="MaoC-like" evidence="1">
    <location>
        <begin position="168"/>
        <end position="280"/>
    </location>
</feature>
<dbReference type="Pfam" id="PF01575">
    <property type="entry name" value="MaoC_dehydratas"/>
    <property type="match status" value="1"/>
</dbReference>
<dbReference type="Pfam" id="PF22622">
    <property type="entry name" value="MFE-2_hydrat-2_N"/>
    <property type="match status" value="1"/>
</dbReference>
<protein>
    <recommendedName>
        <fullName evidence="5">MaoC-like domain-containing protein</fullName>
    </recommendedName>
</protein>
<accession>A0AAN8EL92</accession>
<feature type="domain" description="Peroxisomal multifunctional enzyme type 2-like N-terminal" evidence="2">
    <location>
        <begin position="21"/>
        <end position="150"/>
    </location>
</feature>
<evidence type="ECO:0008006" key="5">
    <source>
        <dbReference type="Google" id="ProtNLM"/>
    </source>
</evidence>
<dbReference type="Gene3D" id="3.10.129.10">
    <property type="entry name" value="Hotdog Thioesterase"/>
    <property type="match status" value="1"/>
</dbReference>
<organism evidence="3 4">
    <name type="scientific">Knufia fluminis</name>
    <dbReference type="NCBI Taxonomy" id="191047"/>
    <lineage>
        <taxon>Eukaryota</taxon>
        <taxon>Fungi</taxon>
        <taxon>Dikarya</taxon>
        <taxon>Ascomycota</taxon>
        <taxon>Pezizomycotina</taxon>
        <taxon>Eurotiomycetes</taxon>
        <taxon>Chaetothyriomycetidae</taxon>
        <taxon>Chaetothyriales</taxon>
        <taxon>Trichomeriaceae</taxon>
        <taxon>Knufia</taxon>
    </lineage>
</organism>
<dbReference type="InterPro" id="IPR029069">
    <property type="entry name" value="HotDog_dom_sf"/>
</dbReference>
<dbReference type="GO" id="GO:0006635">
    <property type="term" value="P:fatty acid beta-oxidation"/>
    <property type="evidence" value="ECO:0007669"/>
    <property type="project" value="TreeGrafter"/>
</dbReference>